<feature type="transmembrane region" description="Helical" evidence="1">
    <location>
        <begin position="171"/>
        <end position="190"/>
    </location>
</feature>
<feature type="transmembrane region" description="Helical" evidence="1">
    <location>
        <begin position="252"/>
        <end position="275"/>
    </location>
</feature>
<reference evidence="2" key="1">
    <citation type="submission" date="2020-10" db="EMBL/GenBank/DDBJ databases">
        <authorList>
            <person name="Gilroy R."/>
        </authorList>
    </citation>
    <scope>NUCLEOTIDE SEQUENCE</scope>
    <source>
        <strain evidence="2">ChiGjej1B1-19959</strain>
    </source>
</reference>
<dbReference type="SUPFAM" id="SSF103473">
    <property type="entry name" value="MFS general substrate transporter"/>
    <property type="match status" value="1"/>
</dbReference>
<dbReference type="Proteomes" id="UP000824071">
    <property type="component" value="Unassembled WGS sequence"/>
</dbReference>
<dbReference type="Gene3D" id="1.20.1250.20">
    <property type="entry name" value="MFS general substrate transporter like domains"/>
    <property type="match status" value="1"/>
</dbReference>
<feature type="transmembrane region" description="Helical" evidence="1">
    <location>
        <begin position="334"/>
        <end position="360"/>
    </location>
</feature>
<evidence type="ECO:0000256" key="1">
    <source>
        <dbReference type="SAM" id="Phobius"/>
    </source>
</evidence>
<feature type="transmembrane region" description="Helical" evidence="1">
    <location>
        <begin position="202"/>
        <end position="222"/>
    </location>
</feature>
<dbReference type="GO" id="GO:0008643">
    <property type="term" value="P:carbohydrate transport"/>
    <property type="evidence" value="ECO:0007669"/>
    <property type="project" value="InterPro"/>
</dbReference>
<accession>A0A9D1LE58</accession>
<dbReference type="GO" id="GO:0015293">
    <property type="term" value="F:symporter activity"/>
    <property type="evidence" value="ECO:0007669"/>
    <property type="project" value="InterPro"/>
</dbReference>
<sequence length="491" mass="55080">MVETSETRKKRKLWNPFSKEAEEGYVPNRELLAYSAALTGQNMTYVFVSQWLFYFCTDVLGISPGKVGFLTGFTRIWDAVNDPIVGAIVDRRKCKNGNKLHPYLGKLPFFIGILTALMFVDFGVGETAALVILLCIYVAWDMTYSFQDVALWGMMSLISPHPHERSRVSQWLNIGVGAAWGVTSLIPLIMGAREAIGITEKTLFLLFGIVFGFGGECISMLASKTRERVVYVENKREQSFWQDLALLRHNKILILLLLAQVLNFLNGAVPQIYFFKYCVTIELGGNVINGETVQFYYGILVSVLSAVSMFFAVKLSDKIGGMRRIVILAQLMNIVFRVAAYFVGFSSLSQMAIVVLLISISSVPVNMVGIAQRSILCDAVDYMEWKTGKRTEGISNSLQNLTNKLSDALKLFTSGLVLEALSYNADLGLEGQTEIFYRAQWPLFMLLPALGSALYLIPFLCIRYSKAQKERVERELAERREHAQEESARQA</sequence>
<feature type="transmembrane region" description="Helical" evidence="1">
    <location>
        <begin position="295"/>
        <end position="313"/>
    </location>
</feature>
<dbReference type="AlphaFoldDB" id="A0A9D1LE58"/>
<dbReference type="PANTHER" id="PTHR11328:SF24">
    <property type="entry name" value="MAJOR FACILITATOR SUPERFAMILY (MFS) PROFILE DOMAIN-CONTAINING PROTEIN"/>
    <property type="match status" value="1"/>
</dbReference>
<keyword evidence="1" id="KW-0472">Membrane</keyword>
<proteinExistence type="predicted"/>
<feature type="transmembrane region" description="Helical" evidence="1">
    <location>
        <begin position="441"/>
        <end position="462"/>
    </location>
</feature>
<dbReference type="InterPro" id="IPR039672">
    <property type="entry name" value="MFS_2"/>
</dbReference>
<dbReference type="Pfam" id="PF13347">
    <property type="entry name" value="MFS_2"/>
    <property type="match status" value="1"/>
</dbReference>
<keyword evidence="1" id="KW-0812">Transmembrane</keyword>
<reference evidence="2" key="2">
    <citation type="journal article" date="2021" name="PeerJ">
        <title>Extensive microbial diversity within the chicken gut microbiome revealed by metagenomics and culture.</title>
        <authorList>
            <person name="Gilroy R."/>
            <person name="Ravi A."/>
            <person name="Getino M."/>
            <person name="Pursley I."/>
            <person name="Horton D.L."/>
            <person name="Alikhan N.F."/>
            <person name="Baker D."/>
            <person name="Gharbi K."/>
            <person name="Hall N."/>
            <person name="Watson M."/>
            <person name="Adriaenssens E.M."/>
            <person name="Foster-Nyarko E."/>
            <person name="Jarju S."/>
            <person name="Secka A."/>
            <person name="Antonio M."/>
            <person name="Oren A."/>
            <person name="Chaudhuri R.R."/>
            <person name="La Ragione R."/>
            <person name="Hildebrand F."/>
            <person name="Pallen M.J."/>
        </authorList>
    </citation>
    <scope>NUCLEOTIDE SEQUENCE</scope>
    <source>
        <strain evidence="2">ChiGjej1B1-19959</strain>
    </source>
</reference>
<dbReference type="InterPro" id="IPR036259">
    <property type="entry name" value="MFS_trans_sf"/>
</dbReference>
<gene>
    <name evidence="2" type="ORF">IAC53_02000</name>
</gene>
<comment type="caution">
    <text evidence="2">The sequence shown here is derived from an EMBL/GenBank/DDBJ whole genome shotgun (WGS) entry which is preliminary data.</text>
</comment>
<organism evidence="2 3">
    <name type="scientific">Candidatus Fimenecus excrementigallinarum</name>
    <dbReference type="NCBI Taxonomy" id="2840816"/>
    <lineage>
        <taxon>Bacteria</taxon>
        <taxon>Bacillati</taxon>
        <taxon>Bacillota</taxon>
        <taxon>Clostridia</taxon>
        <taxon>Candidatus Fimenecus</taxon>
    </lineage>
</organism>
<evidence type="ECO:0000313" key="2">
    <source>
        <dbReference type="EMBL" id="HIU35367.1"/>
    </source>
</evidence>
<keyword evidence="1" id="KW-1133">Transmembrane helix</keyword>
<feature type="transmembrane region" description="Helical" evidence="1">
    <location>
        <begin position="103"/>
        <end position="122"/>
    </location>
</feature>
<dbReference type="GO" id="GO:0005886">
    <property type="term" value="C:plasma membrane"/>
    <property type="evidence" value="ECO:0007669"/>
    <property type="project" value="TreeGrafter"/>
</dbReference>
<dbReference type="PANTHER" id="PTHR11328">
    <property type="entry name" value="MAJOR FACILITATOR SUPERFAMILY DOMAIN-CONTAINING PROTEIN"/>
    <property type="match status" value="1"/>
</dbReference>
<dbReference type="EMBL" id="DVMW01000018">
    <property type="protein sequence ID" value="HIU35367.1"/>
    <property type="molecule type" value="Genomic_DNA"/>
</dbReference>
<protein>
    <submittedName>
        <fullName evidence="2">MFS transporter</fullName>
    </submittedName>
</protein>
<evidence type="ECO:0000313" key="3">
    <source>
        <dbReference type="Proteomes" id="UP000824071"/>
    </source>
</evidence>
<name>A0A9D1LE58_9FIRM</name>